<evidence type="ECO:0000256" key="1">
    <source>
        <dbReference type="SAM" id="SignalP"/>
    </source>
</evidence>
<dbReference type="OrthoDB" id="5982524at2"/>
<sequence>MTRSILVLALAMLACPAMMAQANEPQLVTNDRGLTETVMTMRVRGDLTFGPDGVVKEHHIATKLDPKMAEYVDKTIGKLKFRPYLQDGVPVNAKTYFQMTLAARAKDADRYELSMDNAYFTDDETFGDRKFGKNAPTKCIVDCMLSHPPAPSYSGGANGGVIVDLYLNPDGTVADAVVGQSALYSVRGSDLTLNDARKVIEKIALTYAKNARFAPGSGSPLVGDNHQVGALPFVFQMEGPTSDNLGKWRLEQRGKRNIASWLANDPDRWVGVSDTSGGGFMAMKDSPYKLVPNEAHTP</sequence>
<keyword evidence="1" id="KW-0732">Signal</keyword>
<evidence type="ECO:0000313" key="2">
    <source>
        <dbReference type="EMBL" id="PNS08563.1"/>
    </source>
</evidence>
<dbReference type="EMBL" id="NPZB01000001">
    <property type="protein sequence ID" value="PNS08563.1"/>
    <property type="molecule type" value="Genomic_DNA"/>
</dbReference>
<accession>A0A2K1Q0K5</accession>
<dbReference type="PROSITE" id="PS51257">
    <property type="entry name" value="PROKAR_LIPOPROTEIN"/>
    <property type="match status" value="1"/>
</dbReference>
<comment type="caution">
    <text evidence="2">The sequence shown here is derived from an EMBL/GenBank/DDBJ whole genome shotgun (WGS) entry which is preliminary data.</text>
</comment>
<protein>
    <recommendedName>
        <fullName evidence="4">TonB C-terminal domain-containing protein</fullName>
    </recommendedName>
</protein>
<feature type="chain" id="PRO_5014413513" description="TonB C-terminal domain-containing protein" evidence="1">
    <location>
        <begin position="23"/>
        <end position="298"/>
    </location>
</feature>
<dbReference type="AlphaFoldDB" id="A0A2K1Q0K5"/>
<gene>
    <name evidence="2" type="ORF">Lysil_0192</name>
</gene>
<keyword evidence="3" id="KW-1185">Reference proteome</keyword>
<proteinExistence type="predicted"/>
<evidence type="ECO:0008006" key="4">
    <source>
        <dbReference type="Google" id="ProtNLM"/>
    </source>
</evidence>
<reference evidence="2 3" key="1">
    <citation type="submission" date="2017-08" db="EMBL/GenBank/DDBJ databases">
        <title>Lysobacter sylvestris genome.</title>
        <authorList>
            <person name="Zhang D.-C."/>
            <person name="Albuquerque L."/>
            <person name="Franca L."/>
            <person name="Froufe H.J.C."/>
            <person name="Barroso C."/>
            <person name="Egas C."/>
            <person name="Da Costa M."/>
            <person name="Margesin R."/>
        </authorList>
    </citation>
    <scope>NUCLEOTIDE SEQUENCE [LARGE SCALE GENOMIC DNA]</scope>
    <source>
        <strain evidence="2 3">AM20-91</strain>
    </source>
</reference>
<name>A0A2K1Q0K5_9GAMM</name>
<dbReference type="Proteomes" id="UP000236220">
    <property type="component" value="Unassembled WGS sequence"/>
</dbReference>
<feature type="signal peptide" evidence="1">
    <location>
        <begin position="1"/>
        <end position="22"/>
    </location>
</feature>
<evidence type="ECO:0000313" key="3">
    <source>
        <dbReference type="Proteomes" id="UP000236220"/>
    </source>
</evidence>
<organism evidence="2 3">
    <name type="scientific">Solilutibacter silvestris</name>
    <dbReference type="NCBI Taxonomy" id="1645665"/>
    <lineage>
        <taxon>Bacteria</taxon>
        <taxon>Pseudomonadati</taxon>
        <taxon>Pseudomonadota</taxon>
        <taxon>Gammaproteobacteria</taxon>
        <taxon>Lysobacterales</taxon>
        <taxon>Lysobacteraceae</taxon>
        <taxon>Solilutibacter</taxon>
    </lineage>
</organism>